<proteinExistence type="predicted"/>
<sequence>MLIGFESLFLGGADRLLMLINRRFPELGLTREDCMEMSWIESVLVLGDVFPNGSSPAILLDRAAAPKQYTKQKADYVEEPISVEGLEGIWKVFSEIEAEAGGMNWTPYGGRMSEIPESEIAYPHRAGNIFLIYEAVYWDGEKIGAVSPRHIRWVRKLHRYLTPYVSKNPRSAYANYRDYDLGENDISTSDNQEVSWGIKYFKNNFNRLVQVKTKVDPANFFKNEQSIPPRHMLLHPNPNKQLCMNSWGNKQIQNVHVRVHQKREETSSLSRCA</sequence>
<keyword evidence="5" id="KW-1185">Reference proteome</keyword>
<accession>A0AA88U0C5</accession>
<organism evidence="4 5">
    <name type="scientific">Escallonia rubra</name>
    <dbReference type="NCBI Taxonomy" id="112253"/>
    <lineage>
        <taxon>Eukaryota</taxon>
        <taxon>Viridiplantae</taxon>
        <taxon>Streptophyta</taxon>
        <taxon>Embryophyta</taxon>
        <taxon>Tracheophyta</taxon>
        <taxon>Spermatophyta</taxon>
        <taxon>Magnoliopsida</taxon>
        <taxon>eudicotyledons</taxon>
        <taxon>Gunneridae</taxon>
        <taxon>Pentapetalae</taxon>
        <taxon>asterids</taxon>
        <taxon>campanulids</taxon>
        <taxon>Escalloniales</taxon>
        <taxon>Escalloniaceae</taxon>
        <taxon>Escallonia</taxon>
    </lineage>
</organism>
<dbReference type="InterPro" id="IPR016169">
    <property type="entry name" value="FAD-bd_PCMH_sub2"/>
</dbReference>
<dbReference type="Pfam" id="PF08031">
    <property type="entry name" value="BBE"/>
    <property type="match status" value="1"/>
</dbReference>
<dbReference type="GO" id="GO:0050660">
    <property type="term" value="F:flavin adenine dinucleotide binding"/>
    <property type="evidence" value="ECO:0007669"/>
    <property type="project" value="InterPro"/>
</dbReference>
<evidence type="ECO:0000259" key="3">
    <source>
        <dbReference type="Pfam" id="PF08031"/>
    </source>
</evidence>
<comment type="caution">
    <text evidence="4">The sequence shown here is derived from an EMBL/GenBank/DDBJ whole genome shotgun (WGS) entry which is preliminary data.</text>
</comment>
<protein>
    <recommendedName>
        <fullName evidence="3">Berberine/berberine-like domain-containing protein</fullName>
    </recommendedName>
</protein>
<evidence type="ECO:0000313" key="5">
    <source>
        <dbReference type="Proteomes" id="UP001187471"/>
    </source>
</evidence>
<feature type="domain" description="Berberine/berberine-like" evidence="3">
    <location>
        <begin position="172"/>
        <end position="228"/>
    </location>
</feature>
<evidence type="ECO:0000256" key="2">
    <source>
        <dbReference type="ARBA" id="ARBA00022827"/>
    </source>
</evidence>
<dbReference type="AlphaFoldDB" id="A0AA88U0C5"/>
<dbReference type="EMBL" id="JAVXUO010003027">
    <property type="protein sequence ID" value="KAK2967363.1"/>
    <property type="molecule type" value="Genomic_DNA"/>
</dbReference>
<dbReference type="PANTHER" id="PTHR32448">
    <property type="entry name" value="OS08G0158400 PROTEIN"/>
    <property type="match status" value="1"/>
</dbReference>
<dbReference type="GO" id="GO:0016491">
    <property type="term" value="F:oxidoreductase activity"/>
    <property type="evidence" value="ECO:0007669"/>
    <property type="project" value="InterPro"/>
</dbReference>
<dbReference type="InterPro" id="IPR012951">
    <property type="entry name" value="BBE"/>
</dbReference>
<dbReference type="Gene3D" id="3.30.465.10">
    <property type="match status" value="1"/>
</dbReference>
<evidence type="ECO:0000313" key="4">
    <source>
        <dbReference type="EMBL" id="KAK2967363.1"/>
    </source>
</evidence>
<dbReference type="Gene3D" id="3.40.462.20">
    <property type="match status" value="1"/>
</dbReference>
<gene>
    <name evidence="4" type="ORF">RJ640_027640</name>
</gene>
<evidence type="ECO:0000256" key="1">
    <source>
        <dbReference type="ARBA" id="ARBA00022630"/>
    </source>
</evidence>
<name>A0AA88U0C5_9ASTE</name>
<reference evidence="4" key="1">
    <citation type="submission" date="2022-12" db="EMBL/GenBank/DDBJ databases">
        <title>Draft genome assemblies for two species of Escallonia (Escalloniales).</title>
        <authorList>
            <person name="Chanderbali A."/>
            <person name="Dervinis C."/>
            <person name="Anghel I."/>
            <person name="Soltis D."/>
            <person name="Soltis P."/>
            <person name="Zapata F."/>
        </authorList>
    </citation>
    <scope>NUCLEOTIDE SEQUENCE</scope>
    <source>
        <strain evidence="4">UCBG92.1500</strain>
        <tissue evidence="4">Leaf</tissue>
    </source>
</reference>
<dbReference type="Proteomes" id="UP001187471">
    <property type="component" value="Unassembled WGS sequence"/>
</dbReference>
<keyword evidence="1" id="KW-0285">Flavoprotein</keyword>
<keyword evidence="2" id="KW-0274">FAD</keyword>